<dbReference type="AlphaFoldDB" id="A0A022W354"/>
<reference evidence="2" key="1">
    <citation type="submission" date="2014-02" db="EMBL/GenBank/DDBJ databases">
        <title>The Genome Sequence of Trichophyton rubrum (morphotype fischeri) CBS 288.86.</title>
        <authorList>
            <consortium name="The Broad Institute Genomics Platform"/>
            <person name="Cuomo C.A."/>
            <person name="White T.C."/>
            <person name="Graser Y."/>
            <person name="Martinez-Rossi N."/>
            <person name="Heitman J."/>
            <person name="Young S.K."/>
            <person name="Zeng Q."/>
            <person name="Gargeya S."/>
            <person name="Abouelleil A."/>
            <person name="Alvarado L."/>
            <person name="Chapman S.B."/>
            <person name="Gainer-Dewar J."/>
            <person name="Goldberg J."/>
            <person name="Griggs A."/>
            <person name="Gujja S."/>
            <person name="Hansen M."/>
            <person name="Howarth C."/>
            <person name="Imamovic A."/>
            <person name="Larimer J."/>
            <person name="Martinez D."/>
            <person name="Murphy C."/>
            <person name="Pearson M.D."/>
            <person name="Persinoti G."/>
            <person name="Poon T."/>
            <person name="Priest M."/>
            <person name="Roberts A.D."/>
            <person name="Saif S."/>
            <person name="Shea T.D."/>
            <person name="Sykes S.N."/>
            <person name="Wortman J."/>
            <person name="Nusbaum C."/>
            <person name="Birren B."/>
        </authorList>
    </citation>
    <scope>NUCLEOTIDE SEQUENCE [LARGE SCALE GENOMIC DNA]</scope>
    <source>
        <strain evidence="2">CBS 288.86</strain>
    </source>
</reference>
<feature type="domain" description="Aminoglycoside phosphotransferase" evidence="1">
    <location>
        <begin position="45"/>
        <end position="80"/>
    </location>
</feature>
<organism evidence="2">
    <name type="scientific">Trichophyton rubrum CBS 288.86</name>
    <dbReference type="NCBI Taxonomy" id="1215330"/>
    <lineage>
        <taxon>Eukaryota</taxon>
        <taxon>Fungi</taxon>
        <taxon>Dikarya</taxon>
        <taxon>Ascomycota</taxon>
        <taxon>Pezizomycotina</taxon>
        <taxon>Eurotiomycetes</taxon>
        <taxon>Eurotiomycetidae</taxon>
        <taxon>Onygenales</taxon>
        <taxon>Arthrodermataceae</taxon>
        <taxon>Trichophyton</taxon>
    </lineage>
</organism>
<sequence length="83" mass="9080">MTSSTGTQAAARQKSPRWILSGSMALSEAHLSLLRKYLRVAPYLLLTDDPDLVASTIWHTDLCAGNLFVDKGHITSVIDWLGP</sequence>
<dbReference type="Proteomes" id="UP000023758">
    <property type="component" value="Unassembled WGS sequence"/>
</dbReference>
<evidence type="ECO:0000259" key="1">
    <source>
        <dbReference type="Pfam" id="PF01636"/>
    </source>
</evidence>
<dbReference type="InterPro" id="IPR002575">
    <property type="entry name" value="Aminoglycoside_PTrfase"/>
</dbReference>
<gene>
    <name evidence="2" type="ORF">H103_04093</name>
</gene>
<proteinExistence type="predicted"/>
<dbReference type="InterPro" id="IPR011009">
    <property type="entry name" value="Kinase-like_dom_sf"/>
</dbReference>
<dbReference type="SUPFAM" id="SSF56112">
    <property type="entry name" value="Protein kinase-like (PK-like)"/>
    <property type="match status" value="1"/>
</dbReference>
<protein>
    <recommendedName>
        <fullName evidence="1">Aminoglycoside phosphotransferase domain-containing protein</fullName>
    </recommendedName>
</protein>
<accession>A0A022W354</accession>
<evidence type="ECO:0000313" key="2">
    <source>
        <dbReference type="EMBL" id="EZF52885.1"/>
    </source>
</evidence>
<dbReference type="EMBL" id="KK207839">
    <property type="protein sequence ID" value="EZF52885.1"/>
    <property type="molecule type" value="Genomic_DNA"/>
</dbReference>
<dbReference type="Gene3D" id="3.90.1200.10">
    <property type="match status" value="1"/>
</dbReference>
<dbReference type="HOGENOM" id="CLU_2544238_0_0_1"/>
<dbReference type="Pfam" id="PF01636">
    <property type="entry name" value="APH"/>
    <property type="match status" value="1"/>
</dbReference>
<name>A0A022W354_TRIRU</name>